<reference evidence="2" key="1">
    <citation type="submission" date="2014-02" db="EMBL/GenBank/DDBJ databases">
        <title>The mitochondrial genome of Brassica juncea var tumida Tsen et Lee.</title>
        <authorList>
            <person name="Yang J."/>
            <person name="Liu D."/>
            <person name="Zhang M."/>
        </authorList>
    </citation>
    <scope>NUCLEOTIDE SEQUENCE</scope>
</reference>
<gene>
    <name evidence="2" type="primary">orf104</name>
</gene>
<evidence type="ECO:0000313" key="2">
    <source>
        <dbReference type="EMBL" id="AHY20375.1"/>
    </source>
</evidence>
<proteinExistence type="predicted"/>
<organism evidence="2">
    <name type="scientific">Brassica juncea var. tumida</name>
    <dbReference type="NCBI Taxonomy" id="323352"/>
    <lineage>
        <taxon>Eukaryota</taxon>
        <taxon>Viridiplantae</taxon>
        <taxon>Streptophyta</taxon>
        <taxon>Embryophyta</taxon>
        <taxon>Tracheophyta</taxon>
        <taxon>Spermatophyta</taxon>
        <taxon>Magnoliopsida</taxon>
        <taxon>eudicotyledons</taxon>
        <taxon>Gunneridae</taxon>
        <taxon>Pentapetalae</taxon>
        <taxon>rosids</taxon>
        <taxon>malvids</taxon>
        <taxon>Brassicales</taxon>
        <taxon>Brassicaceae</taxon>
        <taxon>Brassiceae</taxon>
        <taxon>Brassica</taxon>
    </lineage>
</organism>
<geneLocation type="mitochondrion" evidence="2"/>
<protein>
    <submittedName>
        <fullName evidence="2">Uncharacterized protein</fullName>
    </submittedName>
</protein>
<feature type="transmembrane region" description="Helical" evidence="1">
    <location>
        <begin position="41"/>
        <end position="61"/>
    </location>
</feature>
<sequence>MGILRLGPLYLTNNFIFLCLLKQLFSLCLINSCGNASFVRFPFLGCVCITGCFLDTSIVAWKCCFLPDSCIPESNYDLLSCCSSFPFFFVGGLRRARIPYVSLR</sequence>
<keyword evidence="1" id="KW-1133">Transmembrane helix</keyword>
<dbReference type="AlphaFoldDB" id="A0A023VW29"/>
<keyword evidence="1" id="KW-0812">Transmembrane</keyword>
<dbReference type="EMBL" id="KJ461445">
    <property type="protein sequence ID" value="AHY20375.1"/>
    <property type="molecule type" value="Genomic_DNA"/>
</dbReference>
<evidence type="ECO:0000256" key="1">
    <source>
        <dbReference type="SAM" id="Phobius"/>
    </source>
</evidence>
<feature type="transmembrane region" description="Helical" evidence="1">
    <location>
        <begin position="15"/>
        <end position="34"/>
    </location>
</feature>
<accession>A0A023VW29</accession>
<name>A0A023VW29_BRAJU</name>
<keyword evidence="1" id="KW-0472">Membrane</keyword>
<keyword evidence="2" id="KW-0496">Mitochondrion</keyword>